<accession>A0A3B4UCI0</accession>
<feature type="domain" description="Pyrin" evidence="1">
    <location>
        <begin position="1"/>
        <end position="89"/>
    </location>
</feature>
<name>A0A3B4UCI0_SERDU</name>
<dbReference type="InterPro" id="IPR004020">
    <property type="entry name" value="DAPIN"/>
</dbReference>
<dbReference type="STRING" id="41447.ENSSDUP00000016092"/>
<reference evidence="2" key="1">
    <citation type="submission" date="2025-08" db="UniProtKB">
        <authorList>
            <consortium name="Ensembl"/>
        </authorList>
    </citation>
    <scope>IDENTIFICATION</scope>
</reference>
<dbReference type="OMA" id="HYHASLR"/>
<dbReference type="Ensembl" id="ENSSDUT00000016385.1">
    <property type="protein sequence ID" value="ENSSDUP00000016092.1"/>
    <property type="gene ID" value="ENSSDUG00000011745.1"/>
</dbReference>
<keyword evidence="3" id="KW-1185">Reference proteome</keyword>
<organism evidence="2 3">
    <name type="scientific">Seriola dumerili</name>
    <name type="common">Greater amberjack</name>
    <name type="synonym">Caranx dumerili</name>
    <dbReference type="NCBI Taxonomy" id="41447"/>
    <lineage>
        <taxon>Eukaryota</taxon>
        <taxon>Metazoa</taxon>
        <taxon>Chordata</taxon>
        <taxon>Craniata</taxon>
        <taxon>Vertebrata</taxon>
        <taxon>Euteleostomi</taxon>
        <taxon>Actinopterygii</taxon>
        <taxon>Neopterygii</taxon>
        <taxon>Teleostei</taxon>
        <taxon>Neoteleostei</taxon>
        <taxon>Acanthomorphata</taxon>
        <taxon>Carangaria</taxon>
        <taxon>Carangiformes</taxon>
        <taxon>Carangidae</taxon>
        <taxon>Seriola</taxon>
    </lineage>
</organism>
<proteinExistence type="predicted"/>
<dbReference type="InterPro" id="IPR011029">
    <property type="entry name" value="DEATH-like_dom_sf"/>
</dbReference>
<evidence type="ECO:0000313" key="3">
    <source>
        <dbReference type="Proteomes" id="UP000261420"/>
    </source>
</evidence>
<dbReference type="Proteomes" id="UP000261420">
    <property type="component" value="Unplaced"/>
</dbReference>
<dbReference type="GeneTree" id="ENSGT00940000177379"/>
<evidence type="ECO:0000259" key="1">
    <source>
        <dbReference type="PROSITE" id="PS50824"/>
    </source>
</evidence>
<reference evidence="2" key="2">
    <citation type="submission" date="2025-09" db="UniProtKB">
        <authorList>
            <consortium name="Ensembl"/>
        </authorList>
    </citation>
    <scope>IDENTIFICATION</scope>
</reference>
<sequence>IAKREKLLKTLEHLKGEEFKKFKWHLQDSDIQEGLPCIPPCRLENTDVLELVDLMMQTYSQQTVEVTKRVYRKINRNDLVHILSEKALNSEWTRSQVLLWETL</sequence>
<dbReference type="CDD" id="cd08321">
    <property type="entry name" value="Pyrin_ASC-like"/>
    <property type="match status" value="1"/>
</dbReference>
<dbReference type="SMART" id="SM01289">
    <property type="entry name" value="PYRIN"/>
    <property type="match status" value="1"/>
</dbReference>
<evidence type="ECO:0000313" key="2">
    <source>
        <dbReference type="Ensembl" id="ENSSDUP00000016092.1"/>
    </source>
</evidence>
<dbReference type="SUPFAM" id="SSF47986">
    <property type="entry name" value="DEATH domain"/>
    <property type="match status" value="1"/>
</dbReference>
<dbReference type="Pfam" id="PF02758">
    <property type="entry name" value="PYRIN"/>
    <property type="match status" value="1"/>
</dbReference>
<dbReference type="AlphaFoldDB" id="A0A3B4UCI0"/>
<dbReference type="PROSITE" id="PS50824">
    <property type="entry name" value="DAPIN"/>
    <property type="match status" value="1"/>
</dbReference>
<dbReference type="Gene3D" id="1.10.533.10">
    <property type="entry name" value="Death Domain, Fas"/>
    <property type="match status" value="1"/>
</dbReference>
<protein>
    <recommendedName>
        <fullName evidence="1">Pyrin domain-containing protein</fullName>
    </recommendedName>
</protein>